<dbReference type="EMBL" id="VMSD01000003">
    <property type="protein sequence ID" value="KAF0847701.1"/>
    <property type="molecule type" value="Genomic_DNA"/>
</dbReference>
<comment type="caution">
    <text evidence="2">The sequence shown here is derived from an EMBL/GenBank/DDBJ whole genome shotgun (WGS) entry which is preliminary data.</text>
</comment>
<evidence type="ECO:0000313" key="2">
    <source>
        <dbReference type="EMBL" id="KAF0847701.1"/>
    </source>
</evidence>
<proteinExistence type="predicted"/>
<evidence type="ECO:0000256" key="1">
    <source>
        <dbReference type="SAM" id="MobiDB-lite"/>
    </source>
</evidence>
<evidence type="ECO:0000313" key="3">
    <source>
        <dbReference type="Proteomes" id="UP000798951"/>
    </source>
</evidence>
<protein>
    <submittedName>
        <fullName evidence="2">Uncharacterized protein</fullName>
    </submittedName>
</protein>
<sequence>MTAEYDHFATMPRLSDHAARPQRLSRAGIGS</sequence>
<accession>A0ABQ6YPN1</accession>
<dbReference type="Proteomes" id="UP000798951">
    <property type="component" value="Unassembled WGS sequence"/>
</dbReference>
<reference evidence="2 3" key="1">
    <citation type="submission" date="2019-07" db="EMBL/GenBank/DDBJ databases">
        <title>Genomic Encyclopedia of Type Strains, Phase IV (KMG-IV): sequencing the most valuable type-strain genomes for metagenomic binning, comparative biology and taxonomic classification.</title>
        <authorList>
            <person name="Goeker M."/>
        </authorList>
    </citation>
    <scope>NUCLEOTIDE SEQUENCE [LARGE SCALE GENOMIC DNA]</scope>
    <source>
        <strain evidence="2 3">DSM 44831</strain>
    </source>
</reference>
<name>A0ABQ6YPN1_9NOCA</name>
<gene>
    <name evidence="2" type="ORF">FNL39_103603</name>
</gene>
<keyword evidence="3" id="KW-1185">Reference proteome</keyword>
<organism evidence="2 3">
    <name type="scientific">Nocardia caishijiensis</name>
    <dbReference type="NCBI Taxonomy" id="184756"/>
    <lineage>
        <taxon>Bacteria</taxon>
        <taxon>Bacillati</taxon>
        <taxon>Actinomycetota</taxon>
        <taxon>Actinomycetes</taxon>
        <taxon>Mycobacteriales</taxon>
        <taxon>Nocardiaceae</taxon>
        <taxon>Nocardia</taxon>
    </lineage>
</organism>
<feature type="region of interest" description="Disordered" evidence="1">
    <location>
        <begin position="1"/>
        <end position="31"/>
    </location>
</feature>